<dbReference type="Gene3D" id="3.90.1800.10">
    <property type="entry name" value="RNA polymerase alpha subunit dimerisation domain"/>
    <property type="match status" value="1"/>
</dbReference>
<dbReference type="SUPFAM" id="SSF51294">
    <property type="entry name" value="Hedgehog/intein (Hint) domain"/>
    <property type="match status" value="2"/>
</dbReference>
<keyword evidence="20" id="KW-1185">Reference proteome</keyword>
<dbReference type="GO" id="GO:0046872">
    <property type="term" value="F:metal ion binding"/>
    <property type="evidence" value="ECO:0007669"/>
    <property type="project" value="UniProtKB-KW"/>
</dbReference>
<dbReference type="Pfam" id="PF00562">
    <property type="entry name" value="RNA_pol_Rpb2_6"/>
    <property type="match status" value="1"/>
</dbReference>
<dbReference type="InterPro" id="IPR007646">
    <property type="entry name" value="RNA_pol_Rpb2_4"/>
</dbReference>
<evidence type="ECO:0000256" key="7">
    <source>
        <dbReference type="ARBA" id="ARBA00022640"/>
    </source>
</evidence>
<dbReference type="InterPro" id="IPR004042">
    <property type="entry name" value="Intein_endonuc_central"/>
</dbReference>
<dbReference type="GO" id="GO:0009507">
    <property type="term" value="C:chloroplast"/>
    <property type="evidence" value="ECO:0007669"/>
    <property type="project" value="UniProtKB-SubCell"/>
</dbReference>
<evidence type="ECO:0000256" key="15">
    <source>
        <dbReference type="ARBA" id="ARBA00026088"/>
    </source>
</evidence>
<evidence type="ECO:0000256" key="4">
    <source>
        <dbReference type="ARBA" id="ARBA00012418"/>
    </source>
</evidence>
<comment type="similarity">
    <text evidence="3">Belongs to the RNA polymerase beta chain family.</text>
</comment>
<keyword evidence="10" id="KW-0479">Metal-binding</keyword>
<evidence type="ECO:0000313" key="19">
    <source>
        <dbReference type="EMBL" id="KAG2425004.1"/>
    </source>
</evidence>
<dbReference type="SUPFAM" id="SSF64484">
    <property type="entry name" value="beta and beta-prime subunits of DNA dependent RNA-polymerase"/>
    <property type="match status" value="3"/>
</dbReference>
<dbReference type="SUPFAM" id="SSF55608">
    <property type="entry name" value="Homing endonucleases"/>
    <property type="match status" value="1"/>
</dbReference>
<dbReference type="EMBL" id="JAEHOC010000060">
    <property type="protein sequence ID" value="KAG2425004.1"/>
    <property type="molecule type" value="Genomic_DNA"/>
</dbReference>
<evidence type="ECO:0000256" key="11">
    <source>
        <dbReference type="ARBA" id="ARBA00022813"/>
    </source>
</evidence>
<evidence type="ECO:0000256" key="6">
    <source>
        <dbReference type="ARBA" id="ARBA00022528"/>
    </source>
</evidence>
<dbReference type="CDD" id="cd00653">
    <property type="entry name" value="RNA_pol_B_RPB2"/>
    <property type="match status" value="1"/>
</dbReference>
<dbReference type="Pfam" id="PF04561">
    <property type="entry name" value="RNA_pol_Rpb2_2"/>
    <property type="match status" value="1"/>
</dbReference>
<keyword evidence="13" id="KW-0651">Protein splicing</keyword>
<dbReference type="PROSITE" id="PS50817">
    <property type="entry name" value="INTEIN_N_TER"/>
    <property type="match status" value="1"/>
</dbReference>
<evidence type="ECO:0000256" key="10">
    <source>
        <dbReference type="ARBA" id="ARBA00022723"/>
    </source>
</evidence>
<dbReference type="InterPro" id="IPR007642">
    <property type="entry name" value="RNA_pol_Rpb2_2"/>
</dbReference>
<comment type="caution">
    <text evidence="19">The sequence shown here is derived from an EMBL/GenBank/DDBJ whole genome shotgun (WGS) entry which is preliminary data.</text>
</comment>
<dbReference type="CDD" id="cd00081">
    <property type="entry name" value="Hint"/>
    <property type="match status" value="1"/>
</dbReference>
<evidence type="ECO:0000256" key="9">
    <source>
        <dbReference type="ARBA" id="ARBA00022695"/>
    </source>
</evidence>
<dbReference type="EC" id="2.7.7.6" evidence="4"/>
<feature type="domain" description="DOD-type homing endonuclease" evidence="18">
    <location>
        <begin position="925"/>
        <end position="1061"/>
    </location>
</feature>
<dbReference type="OrthoDB" id="10248617at2759"/>
<keyword evidence="5" id="KW-0240">DNA-directed RNA polymerase</keyword>
<dbReference type="Pfam" id="PF04566">
    <property type="entry name" value="RNA_pol_Rpb2_4"/>
    <property type="match status" value="1"/>
</dbReference>
<dbReference type="GO" id="GO:0003677">
    <property type="term" value="F:DNA binding"/>
    <property type="evidence" value="ECO:0007669"/>
    <property type="project" value="InterPro"/>
</dbReference>
<proteinExistence type="inferred from homology"/>
<comment type="subcellular location">
    <subcellularLocation>
        <location evidence="2">Plastid</location>
        <location evidence="2">Chloroplast</location>
    </subcellularLocation>
</comment>
<keyword evidence="12" id="KW-0862">Zinc</keyword>
<evidence type="ECO:0000256" key="2">
    <source>
        <dbReference type="ARBA" id="ARBA00004229"/>
    </source>
</evidence>
<sequence length="2165" mass="241511">MNCIYYGKCSVALYDRARSDLALPAAREHEDQPAYLHSSQAHHEFHVRFCTEHADLLVRLLEISCMRRILTGQRTDGTPAQHTVLITDVHLLTQRAHVCKLRSIVCEYSDRTIFVLTTTSPSLLPAGLTGMCMQLRVRDPAPPARDPEAPGARLDPDVLWVLQHFIATARGPEAPNAKLCAYRRLAYALMAQCVPFARFGDWLLTYNTQHGLWADADLCARLADAELWQRQMKKSILISSAMSAAAEAAAGEFDHQADTWSVIDSMLNSDDLRDLVAHQLGSYNYFVSNYLEEIIAGFNPIVVQQKFNEEHAKFTSVISVDITSPALARPTIYEKDGRVLPMTPHAARLRNFSYSGVLCADATFRIQDLNSATGQYAETVRTFRKVPIGKLPVMVGSDYCLSKAMWSRMVLEKQECRYDLGGYFVINGTEKVVVSQDRVQENKTFVFAHNKTTSYTHVAEIRSVSDRHFSPPKLTLLKYGQHGSDSGNCIRVTMHHIRCDVPLFVLFRALGVESDRAILSTILYDMDAHPDKVALLKGCVLDGRIAYTVQSARAHLCRHMNTGSIPREVSGDPNVRLAALENILAAEFLPHSGADLRHKALYLGFMARKLLGFVAGEAQADDRDSYVHKRVDAPGIMLANLFRQYYSKLTKDIKKMLLKELHTSGVFSTGNLVNLVNKHNITRIIKSTIIDSGLRYALSTGVWGLKSNKNTRVGVAQVLNRITYNSALSHLRRVNTPVEKNGKLVQPRRLHTTQWGIICTAECFDPQTPILTWDGIIKLAKDIRVGDHLIDDLGNAVRVKSTCKGFKRMYEVVPDKRNFMSYTVTDNHILTLKVKLANRVRNLNMGKVALSWFDKEELKYKYRSFDCEDELTKFRSALDIEDVPIIDITIEQYLSLPESVRKNLFLFKSNGINWEKKEVALDPYILGMWLGDGFSHGFGFATADMELRDKWIEWGKANNATIKKGRRYAYGIRSIFNTLPGNKTAPAPLKSLLAKYGLVKNKHIPRDYLVNDRATRLAVLAGLVDTDGNVRANGHEIRIVQGEDNYRILHDAEFLAMSLGFSCHVSDGTGSYNVNGEKRHRPYKELTITGFKLYEIPTVLPRKKLTMFANPGLMEKKSQGNLMSSFKLVEKSVQPFVGWQLEGNGRFLLKDMSIIHNTPEGQAVGVVKNLALSAVITRHASSEVVRAMLSADPDLRLFDPARPADFARHTQVFVNGDLVGVHLRPDALYAALKRAKTTACIDIHTSVHWDYDRGVISVCTEAGRCVRPLYIVGPGNQLLITKSDVARLEAGGLTWQSMLRGPRPLVEYLDGQEMNNALVATCGRELRAPRNGVQYTHCELHASLIMGIVASMIPFPDHNQSPRNAYQSSMSKQSIGVYSSNYNNRYDSLAHVLNYPQRPLVATRTSRYLCADSLPNGTNAVVAIATYTGFNQEDAVIANKTSIERGMFNSTFFRTYREQNAKNHATGEEEMFCSPVLQGAKKLKPHNYGKLAGDGFVPENTYVAEGDIIVGRCMPQKVNGAIQFKDMSVCMKHGESGYVDRNVHGNNYFVTTNGDGYEFCKVRTRAYRMPTIGDKCASRSAQKGTIGMMLAAEDMPFTADGLQPDLIMNPHAIPTRMTVGQLLESLMGKAGTCMGSYGDATPFQGVTAEGLCQRLREHGFEGMGNEILYNGRTGEQMEVSIFVGITYYQRLKHMVGDKCHCLTPDHEVLTERGWRLFADLEEGDRVATLQEGGRLEYAAPSERLWFPKYSGDMYSVESDAVDLNVTANHRMYVQRRGTGTFQLEEARAIAGSRVHYKSDADLWDASSHGVSSFMLGDTDLCSDGWLRMLGVFYASGSVSHAGAGRSMARVHVPQTFTLIEFLCNSVFREIDMDPSSLEESLLNRQLTTVLLCEDEVVDHLRTLTDASAEGFWRRPVRLPDWFFGLSRDKARVFLAALFAFGGHSETVLYSYASPRDPDVLVMEGCSPRLAGDLQRLALHAGYAATVSPCGASPRHIILSVDRSPQSRTARPPPPAHSERIYAYTGPVFCLKVPGEVFMVRRNGKAVWTGNSRGANGPLASLTRQPAEGRARDGGLRLGEMEQNALTSHGMVGFLKERFMECSDAFRVFVCKSCNRIAPVNPERGIFACRSCSNCTQFAQVRIPYACKLFMQEIQCLGIDTKFLTS</sequence>
<name>A0A835SDK4_CHLIN</name>
<dbReference type="Pfam" id="PF04565">
    <property type="entry name" value="RNA_pol_Rpb2_3"/>
    <property type="match status" value="2"/>
</dbReference>
<reference evidence="19" key="1">
    <citation type="journal article" date="2020" name="bioRxiv">
        <title>Comparative genomics of Chlamydomonas.</title>
        <authorList>
            <person name="Craig R.J."/>
            <person name="Hasan A.R."/>
            <person name="Ness R.W."/>
            <person name="Keightley P.D."/>
        </authorList>
    </citation>
    <scope>NUCLEOTIDE SEQUENCE</scope>
    <source>
        <strain evidence="19">SAG 7.73</strain>
    </source>
</reference>
<evidence type="ECO:0000256" key="14">
    <source>
        <dbReference type="ARBA" id="ARBA00023163"/>
    </source>
</evidence>
<dbReference type="Gene3D" id="2.40.270.10">
    <property type="entry name" value="DNA-directed RNA polymerase, subunit 2, domain 6"/>
    <property type="match status" value="1"/>
</dbReference>
<dbReference type="InterPro" id="IPR014724">
    <property type="entry name" value="RNA_pol_RPB2_OB-fold"/>
</dbReference>
<dbReference type="GO" id="GO:0000428">
    <property type="term" value="C:DNA-directed RNA polymerase complex"/>
    <property type="evidence" value="ECO:0007669"/>
    <property type="project" value="UniProtKB-KW"/>
</dbReference>
<comment type="function">
    <text evidence="1">DNA-dependent RNA polymerase catalyzes the transcription of DNA into RNA using the four ribonucleoside triphosphates as substrates.</text>
</comment>
<dbReference type="InterPro" id="IPR007645">
    <property type="entry name" value="RNA_pol_Rpb2_3"/>
</dbReference>
<dbReference type="Gene3D" id="3.90.1110.10">
    <property type="entry name" value="RNA polymerase Rpb2, domain 2"/>
    <property type="match status" value="1"/>
</dbReference>
<dbReference type="InterPro" id="IPR007120">
    <property type="entry name" value="DNA-dir_RNAP_su2_dom"/>
</dbReference>
<gene>
    <name evidence="19" type="ORF">HXX76_014162</name>
</gene>
<protein>
    <recommendedName>
        <fullName evidence="4">DNA-directed RNA polymerase</fullName>
        <ecNumber evidence="4">2.7.7.6</ecNumber>
    </recommendedName>
    <alternativeName>
        <fullName evidence="16">PEP</fullName>
    </alternativeName>
</protein>
<dbReference type="GO" id="GO:0006351">
    <property type="term" value="P:DNA-templated transcription"/>
    <property type="evidence" value="ECO:0007669"/>
    <property type="project" value="InterPro"/>
</dbReference>
<dbReference type="Gene3D" id="3.10.28.10">
    <property type="entry name" value="Homing endonucleases"/>
    <property type="match status" value="2"/>
</dbReference>
<dbReference type="InterPro" id="IPR007868">
    <property type="entry name" value="Hom_end_hint"/>
</dbReference>
<keyword evidence="11" id="KW-0068">Autocatalytic cleavage</keyword>
<dbReference type="InterPro" id="IPR015712">
    <property type="entry name" value="DNA-dir_RNA_pol_su2"/>
</dbReference>
<keyword evidence="8" id="KW-0808">Transferase</keyword>
<dbReference type="GO" id="GO:0003899">
    <property type="term" value="F:DNA-directed RNA polymerase activity"/>
    <property type="evidence" value="ECO:0007669"/>
    <property type="project" value="UniProtKB-EC"/>
</dbReference>
<keyword evidence="7" id="KW-0934">Plastid</keyword>
<dbReference type="Gene3D" id="2.170.16.10">
    <property type="entry name" value="Hedgehog/Intein (Hint) domain"/>
    <property type="match status" value="2"/>
</dbReference>
<evidence type="ECO:0000256" key="1">
    <source>
        <dbReference type="ARBA" id="ARBA00004026"/>
    </source>
</evidence>
<evidence type="ECO:0000256" key="12">
    <source>
        <dbReference type="ARBA" id="ARBA00022833"/>
    </source>
</evidence>
<evidence type="ECO:0000256" key="5">
    <source>
        <dbReference type="ARBA" id="ARBA00022478"/>
    </source>
</evidence>
<dbReference type="Pfam" id="PF05203">
    <property type="entry name" value="Hom_end_hint"/>
    <property type="match status" value="1"/>
</dbReference>
<dbReference type="InterPro" id="IPR007644">
    <property type="entry name" value="RNA_pol_bsu_protrusion"/>
</dbReference>
<dbReference type="InterPro" id="IPR037034">
    <property type="entry name" value="RNA_pol_Rpb2_2_sf"/>
</dbReference>
<evidence type="ECO:0000313" key="20">
    <source>
        <dbReference type="Proteomes" id="UP000650467"/>
    </source>
</evidence>
<evidence type="ECO:0000259" key="18">
    <source>
        <dbReference type="PROSITE" id="PS50819"/>
    </source>
</evidence>
<dbReference type="Gene3D" id="2.40.50.150">
    <property type="match status" value="1"/>
</dbReference>
<keyword evidence="6" id="KW-0150">Chloroplast</keyword>
<evidence type="ECO:0000256" key="3">
    <source>
        <dbReference type="ARBA" id="ARBA00006835"/>
    </source>
</evidence>
<dbReference type="PROSITE" id="PS50819">
    <property type="entry name" value="INTEIN_ENDONUCLEASE"/>
    <property type="match status" value="1"/>
</dbReference>
<comment type="subunit">
    <text evidence="15">In plastids the minimal PEP RNA polymerase catalytic core is composed of four subunits: alpha, beta, beta', and beta''. When a (nuclear-encoded) sigma factor is associated with the core the holoenzyme is formed, which can initiate transcription.</text>
</comment>
<dbReference type="InterPro" id="IPR003587">
    <property type="entry name" value="Hint_dom_N"/>
</dbReference>
<dbReference type="GO" id="GO:0004519">
    <property type="term" value="F:endonuclease activity"/>
    <property type="evidence" value="ECO:0007669"/>
    <property type="project" value="InterPro"/>
</dbReference>
<evidence type="ECO:0000256" key="8">
    <source>
        <dbReference type="ARBA" id="ARBA00022679"/>
    </source>
</evidence>
<dbReference type="GO" id="GO:0016539">
    <property type="term" value="P:intein-mediated protein splicing"/>
    <property type="evidence" value="ECO:0007669"/>
    <property type="project" value="InterPro"/>
</dbReference>
<organism evidence="19 20">
    <name type="scientific">Chlamydomonas incerta</name>
    <dbReference type="NCBI Taxonomy" id="51695"/>
    <lineage>
        <taxon>Eukaryota</taxon>
        <taxon>Viridiplantae</taxon>
        <taxon>Chlorophyta</taxon>
        <taxon>core chlorophytes</taxon>
        <taxon>Chlorophyceae</taxon>
        <taxon>CS clade</taxon>
        <taxon>Chlamydomonadales</taxon>
        <taxon>Chlamydomonadaceae</taxon>
        <taxon>Chlamydomonas</taxon>
    </lineage>
</organism>
<dbReference type="GO" id="GO:0032549">
    <property type="term" value="F:ribonucleoside binding"/>
    <property type="evidence" value="ECO:0007669"/>
    <property type="project" value="InterPro"/>
</dbReference>
<dbReference type="PANTHER" id="PTHR20856">
    <property type="entry name" value="DNA-DIRECTED RNA POLYMERASE I SUBUNIT 2"/>
    <property type="match status" value="1"/>
</dbReference>
<dbReference type="Pfam" id="PF04560">
    <property type="entry name" value="RNA_pol_Rpb2_7"/>
    <property type="match status" value="1"/>
</dbReference>
<dbReference type="InterPro" id="IPR037033">
    <property type="entry name" value="DNA-dir_RNAP_su2_hyb_sf"/>
</dbReference>
<keyword evidence="9" id="KW-0548">Nucleotidyltransferase</keyword>
<dbReference type="InterPro" id="IPR007641">
    <property type="entry name" value="RNA_pol_Rpb2_7"/>
</dbReference>
<dbReference type="SMART" id="SM00306">
    <property type="entry name" value="HintN"/>
    <property type="match status" value="1"/>
</dbReference>
<dbReference type="Proteomes" id="UP000650467">
    <property type="component" value="Unassembled WGS sequence"/>
</dbReference>
<dbReference type="InterPro" id="IPR027434">
    <property type="entry name" value="Homing_endonucl"/>
</dbReference>
<evidence type="ECO:0000256" key="17">
    <source>
        <dbReference type="ARBA" id="ARBA00048552"/>
    </source>
</evidence>
<keyword evidence="14" id="KW-0804">Transcription</keyword>
<dbReference type="Gene3D" id="3.90.1070.20">
    <property type="match status" value="1"/>
</dbReference>
<evidence type="ECO:0000256" key="13">
    <source>
        <dbReference type="ARBA" id="ARBA00023000"/>
    </source>
</evidence>
<comment type="catalytic activity">
    <reaction evidence="17">
        <text>RNA(n) + a ribonucleoside 5'-triphosphate = RNA(n+1) + diphosphate</text>
        <dbReference type="Rhea" id="RHEA:21248"/>
        <dbReference type="Rhea" id="RHEA-COMP:14527"/>
        <dbReference type="Rhea" id="RHEA-COMP:17342"/>
        <dbReference type="ChEBI" id="CHEBI:33019"/>
        <dbReference type="ChEBI" id="CHEBI:61557"/>
        <dbReference type="ChEBI" id="CHEBI:140395"/>
        <dbReference type="EC" id="2.7.7.6"/>
    </reaction>
</comment>
<evidence type="ECO:0000256" key="16">
    <source>
        <dbReference type="ARBA" id="ARBA00032782"/>
    </source>
</evidence>
<dbReference type="Gene3D" id="3.90.1100.10">
    <property type="match status" value="2"/>
</dbReference>
<dbReference type="Pfam" id="PF04563">
    <property type="entry name" value="RNA_pol_Rpb2_1"/>
    <property type="match status" value="1"/>
</dbReference>
<dbReference type="InterPro" id="IPR006141">
    <property type="entry name" value="Intein_N"/>
</dbReference>
<accession>A0A835SDK4</accession>
<dbReference type="InterPro" id="IPR036844">
    <property type="entry name" value="Hint_dom_sf"/>
</dbReference>